<organism evidence="2 3">
    <name type="scientific">Sedimenticola thiotaurini</name>
    <dbReference type="NCBI Taxonomy" id="1543721"/>
    <lineage>
        <taxon>Bacteria</taxon>
        <taxon>Pseudomonadati</taxon>
        <taxon>Pseudomonadota</taxon>
        <taxon>Gammaproteobacteria</taxon>
        <taxon>Chromatiales</taxon>
        <taxon>Sedimenticolaceae</taxon>
        <taxon>Sedimenticola</taxon>
    </lineage>
</organism>
<dbReference type="Gene3D" id="6.10.30.10">
    <property type="match status" value="1"/>
</dbReference>
<protein>
    <recommendedName>
        <fullName evidence="1">ChsH2 rubredoxin-like zinc ribbon domain-containing protein</fullName>
    </recommendedName>
</protein>
<dbReference type="EMBL" id="CP011412">
    <property type="protein sequence ID" value="AKH19045.1"/>
    <property type="molecule type" value="Genomic_DNA"/>
</dbReference>
<accession>A0A0F7JWC7</accession>
<reference evidence="2 3" key="1">
    <citation type="journal article" date="2015" name="Genome Announc.">
        <title>Complete Genome Sequence of Sedimenticola thiotaurini Strain SIP-G1, a Polyphosphate- and Polyhydroxyalkanoate-Accumulating Sulfur-Oxidizing Gammaproteobacterium Isolated from Salt Marsh Sediments.</title>
        <authorList>
            <person name="Flood B.E."/>
            <person name="Jones D.S."/>
            <person name="Bailey J.V."/>
        </authorList>
    </citation>
    <scope>NUCLEOTIDE SEQUENCE [LARGE SCALE GENOMIC DNA]</scope>
    <source>
        <strain evidence="2 3">SIP-G1</strain>
    </source>
</reference>
<keyword evidence="3" id="KW-1185">Reference proteome</keyword>
<dbReference type="InterPro" id="IPR022002">
    <property type="entry name" value="ChsH2_Znr"/>
</dbReference>
<dbReference type="Proteomes" id="UP000034410">
    <property type="component" value="Chromosome"/>
</dbReference>
<name>A0A0F7JWC7_9GAMM</name>
<evidence type="ECO:0000259" key="1">
    <source>
        <dbReference type="Pfam" id="PF12172"/>
    </source>
</evidence>
<gene>
    <name evidence="2" type="ORF">AAY24_00325</name>
</gene>
<dbReference type="KEGG" id="seds:AAY24_00325"/>
<dbReference type="InterPro" id="IPR012340">
    <property type="entry name" value="NA-bd_OB-fold"/>
</dbReference>
<dbReference type="AlphaFoldDB" id="A0A0F7JWC7"/>
<sequence length="115" mass="12708">MQGRLLGSRCPICDEVCFPPRMRCSVHHVETELAELTGFARLLSWTTGPVKLPQANETALLTFGLVQLDGAINSTLVRIDGDETQLVTGALLRLQRLDEKADLSHPIQALVFERP</sequence>
<evidence type="ECO:0000313" key="3">
    <source>
        <dbReference type="Proteomes" id="UP000034410"/>
    </source>
</evidence>
<dbReference type="Pfam" id="PF12172">
    <property type="entry name" value="zf-ChsH2"/>
    <property type="match status" value="1"/>
</dbReference>
<evidence type="ECO:0000313" key="2">
    <source>
        <dbReference type="EMBL" id="AKH19045.1"/>
    </source>
</evidence>
<proteinExistence type="predicted"/>
<feature type="domain" description="ChsH2 rubredoxin-like zinc ribbon" evidence="1">
    <location>
        <begin position="2"/>
        <end position="25"/>
    </location>
</feature>
<dbReference type="SUPFAM" id="SSF50249">
    <property type="entry name" value="Nucleic acid-binding proteins"/>
    <property type="match status" value="1"/>
</dbReference>